<dbReference type="GeneID" id="67180715"/>
<evidence type="ECO:0000313" key="3">
    <source>
        <dbReference type="Proteomes" id="UP000006683"/>
    </source>
</evidence>
<dbReference type="AlphaFoldDB" id="E1SP38"/>
<dbReference type="STRING" id="550540.Fbal_0473"/>
<proteinExistence type="predicted"/>
<protein>
    <submittedName>
        <fullName evidence="2">Uncharacterized protein</fullName>
    </submittedName>
</protein>
<evidence type="ECO:0000256" key="1">
    <source>
        <dbReference type="SAM" id="SignalP"/>
    </source>
</evidence>
<organism evidence="2 3">
    <name type="scientific">Ferrimonas balearica (strain DSM 9799 / CCM 4581 / KCTC 23876 / PAT)</name>
    <dbReference type="NCBI Taxonomy" id="550540"/>
    <lineage>
        <taxon>Bacteria</taxon>
        <taxon>Pseudomonadati</taxon>
        <taxon>Pseudomonadota</taxon>
        <taxon>Gammaproteobacteria</taxon>
        <taxon>Alteromonadales</taxon>
        <taxon>Ferrimonadaceae</taxon>
        <taxon>Ferrimonas</taxon>
    </lineage>
</organism>
<reference evidence="2 3" key="1">
    <citation type="journal article" date="2010" name="Stand. Genomic Sci.">
        <title>Complete genome sequence of Ferrimonas balearica type strain (PAT).</title>
        <authorList>
            <person name="Nolan M."/>
            <person name="Sikorski J."/>
            <person name="Davenport K."/>
            <person name="Lucas S."/>
            <person name="Glavina Del Rio T."/>
            <person name="Tice H."/>
            <person name="Cheng J."/>
            <person name="Goodwin L."/>
            <person name="Pitluck S."/>
            <person name="Liolios K."/>
            <person name="Ivanova N."/>
            <person name="Mavromatis K."/>
            <person name="Ovchinnikova G."/>
            <person name="Pati A."/>
            <person name="Chen A."/>
            <person name="Palaniappan K."/>
            <person name="Land M."/>
            <person name="Hauser L."/>
            <person name="Chang Y."/>
            <person name="Jeffries C."/>
            <person name="Tapia R."/>
            <person name="Brettin T."/>
            <person name="Detter J."/>
            <person name="Han C."/>
            <person name="Yasawong M."/>
            <person name="Rohde M."/>
            <person name="Tindall B."/>
            <person name="Goker M."/>
            <person name="Woyke T."/>
            <person name="Bristow J."/>
            <person name="Eisen J."/>
            <person name="Markowitz V."/>
            <person name="Hugenholtz P."/>
            <person name="Kyrpides N."/>
            <person name="Klenk H."/>
            <person name="Lapidus A."/>
        </authorList>
    </citation>
    <scope>NUCLEOTIDE SEQUENCE [LARGE SCALE GENOMIC DNA]</scope>
    <source>
        <strain evidence="3">DSM 9799 / CCM 4581 / KCTC 23876 / PAT</strain>
    </source>
</reference>
<accession>E1SP38</accession>
<dbReference type="eggNOG" id="COG3110">
    <property type="taxonomic scope" value="Bacteria"/>
</dbReference>
<dbReference type="RefSeq" id="WP_013343993.1">
    <property type="nucleotide sequence ID" value="NC_014541.1"/>
</dbReference>
<feature type="chain" id="PRO_5003151396" evidence="1">
    <location>
        <begin position="24"/>
        <end position="128"/>
    </location>
</feature>
<name>E1SP38_FERBD</name>
<keyword evidence="1" id="KW-0732">Signal</keyword>
<dbReference type="InterPro" id="IPR018635">
    <property type="entry name" value="UPF0319"/>
</dbReference>
<dbReference type="Proteomes" id="UP000006683">
    <property type="component" value="Chromosome"/>
</dbReference>
<keyword evidence="3" id="KW-1185">Reference proteome</keyword>
<feature type="signal peptide" evidence="1">
    <location>
        <begin position="1"/>
        <end position="23"/>
    </location>
</feature>
<dbReference type="OrthoDB" id="6402633at2"/>
<evidence type="ECO:0000313" key="2">
    <source>
        <dbReference type="EMBL" id="ADN74687.1"/>
    </source>
</evidence>
<dbReference type="HOGENOM" id="CLU_1956335_0_0_6"/>
<sequence>MRNTITTLTTLATSLVLSAAATAGQLELPEGFYATAVNGQSVSAHADSVQLGAGKQVVTVRYEENTIISKELNEYKVSAPMHLVFNADTGATYQIEKSGDTIALVSRSQSVPVEVHSESQAINKALSL</sequence>
<dbReference type="Pfam" id="PF09829">
    <property type="entry name" value="DUF2057"/>
    <property type="match status" value="1"/>
</dbReference>
<dbReference type="KEGG" id="fbl:Fbal_0473"/>
<dbReference type="EMBL" id="CP002209">
    <property type="protein sequence ID" value="ADN74687.1"/>
    <property type="molecule type" value="Genomic_DNA"/>
</dbReference>
<gene>
    <name evidence="2" type="ordered locus">Fbal_0473</name>
</gene>